<proteinExistence type="predicted"/>
<keyword evidence="3" id="KW-1185">Reference proteome</keyword>
<organism evidence="2 3">
    <name type="scientific">Gopherus agassizii</name>
    <name type="common">Agassiz's desert tortoise</name>
    <dbReference type="NCBI Taxonomy" id="38772"/>
    <lineage>
        <taxon>Eukaryota</taxon>
        <taxon>Metazoa</taxon>
        <taxon>Chordata</taxon>
        <taxon>Craniata</taxon>
        <taxon>Vertebrata</taxon>
        <taxon>Euteleostomi</taxon>
        <taxon>Archelosauria</taxon>
        <taxon>Testudinata</taxon>
        <taxon>Testudines</taxon>
        <taxon>Cryptodira</taxon>
        <taxon>Durocryptodira</taxon>
        <taxon>Testudinoidea</taxon>
        <taxon>Testudinidae</taxon>
        <taxon>Gopherus</taxon>
    </lineage>
</organism>
<accession>A0A452IBL9</accession>
<feature type="compositionally biased region" description="Basic and acidic residues" evidence="1">
    <location>
        <begin position="18"/>
        <end position="32"/>
    </location>
</feature>
<reference evidence="3" key="1">
    <citation type="journal article" date="2017" name="PLoS ONE">
        <title>The Agassiz's desert tortoise genome provides a resource for the conservation of a threatened species.</title>
        <authorList>
            <person name="Tollis M."/>
            <person name="DeNardo D.F."/>
            <person name="Cornelius J.A."/>
            <person name="Dolby G.A."/>
            <person name="Edwards T."/>
            <person name="Henen B.T."/>
            <person name="Karl A.E."/>
            <person name="Murphy R.W."/>
            <person name="Kusumi K."/>
        </authorList>
    </citation>
    <scope>NUCLEOTIDE SEQUENCE [LARGE SCALE GENOMIC DNA]</scope>
</reference>
<evidence type="ECO:0000313" key="2">
    <source>
        <dbReference type="Ensembl" id="ENSGAGP00000025085.1"/>
    </source>
</evidence>
<dbReference type="AlphaFoldDB" id="A0A452IBL9"/>
<dbReference type="Ensembl" id="ENSGAGT00000028561.1">
    <property type="protein sequence ID" value="ENSGAGP00000025085.1"/>
    <property type="gene ID" value="ENSGAGG00000018349.1"/>
</dbReference>
<name>A0A452IBL9_9SAUR</name>
<protein>
    <submittedName>
        <fullName evidence="2">Uncharacterized protein</fullName>
    </submittedName>
</protein>
<sequence>MYTITRGPSKLATQRRTGKGEQVESKAAELKGRQPPHSAWPLAR</sequence>
<evidence type="ECO:0000256" key="1">
    <source>
        <dbReference type="SAM" id="MobiDB-lite"/>
    </source>
</evidence>
<dbReference type="Proteomes" id="UP000291020">
    <property type="component" value="Unassembled WGS sequence"/>
</dbReference>
<reference evidence="2" key="2">
    <citation type="submission" date="2025-08" db="UniProtKB">
        <authorList>
            <consortium name="Ensembl"/>
        </authorList>
    </citation>
    <scope>IDENTIFICATION</scope>
</reference>
<feature type="region of interest" description="Disordered" evidence="1">
    <location>
        <begin position="1"/>
        <end position="44"/>
    </location>
</feature>
<reference evidence="2" key="3">
    <citation type="submission" date="2025-09" db="UniProtKB">
        <authorList>
            <consortium name="Ensembl"/>
        </authorList>
    </citation>
    <scope>IDENTIFICATION</scope>
</reference>
<evidence type="ECO:0000313" key="3">
    <source>
        <dbReference type="Proteomes" id="UP000291020"/>
    </source>
</evidence>